<dbReference type="Proteomes" id="UP001295469">
    <property type="component" value="Chromosome C06"/>
</dbReference>
<evidence type="ECO:0000313" key="1">
    <source>
        <dbReference type="EMBL" id="CAF2054586.1"/>
    </source>
</evidence>
<sequence>MGTSDWTFNVYKRDVSTYSWTYRVKVIRFFQKIDVMLFLSRERTTLGRWKANKVAFMSCVFSNQMKCSYATFEKDKTKFKVEGLLHDYGT</sequence>
<protein>
    <submittedName>
        <fullName evidence="1">(rape) hypothetical protein</fullName>
    </submittedName>
</protein>
<dbReference type="EMBL" id="HG994370">
    <property type="protein sequence ID" value="CAF2054586.1"/>
    <property type="molecule type" value="Genomic_DNA"/>
</dbReference>
<proteinExistence type="predicted"/>
<feature type="non-terminal residue" evidence="1">
    <location>
        <position position="1"/>
    </location>
</feature>
<gene>
    <name evidence="1" type="ORF">DARMORV10_C06P04100.1</name>
</gene>
<reference evidence="1" key="1">
    <citation type="submission" date="2021-01" db="EMBL/GenBank/DDBJ databases">
        <authorList>
            <consortium name="Genoscope - CEA"/>
            <person name="William W."/>
        </authorList>
    </citation>
    <scope>NUCLEOTIDE SEQUENCE</scope>
</reference>
<organism evidence="1">
    <name type="scientific">Brassica napus</name>
    <name type="common">Rape</name>
    <dbReference type="NCBI Taxonomy" id="3708"/>
    <lineage>
        <taxon>Eukaryota</taxon>
        <taxon>Viridiplantae</taxon>
        <taxon>Streptophyta</taxon>
        <taxon>Embryophyta</taxon>
        <taxon>Tracheophyta</taxon>
        <taxon>Spermatophyta</taxon>
        <taxon>Magnoliopsida</taxon>
        <taxon>eudicotyledons</taxon>
        <taxon>Gunneridae</taxon>
        <taxon>Pentapetalae</taxon>
        <taxon>rosids</taxon>
        <taxon>malvids</taxon>
        <taxon>Brassicales</taxon>
        <taxon>Brassicaceae</taxon>
        <taxon>Brassiceae</taxon>
        <taxon>Brassica</taxon>
    </lineage>
</organism>
<name>A0A816Q0K1_BRANA</name>
<accession>A0A816Q0K1</accession>
<dbReference type="AlphaFoldDB" id="A0A816Q0K1"/>